<dbReference type="AlphaFoldDB" id="H5UPF6"/>
<dbReference type="eggNOG" id="COG0342">
    <property type="taxonomic scope" value="Bacteria"/>
</dbReference>
<evidence type="ECO:0000256" key="2">
    <source>
        <dbReference type="ARBA" id="ARBA00022448"/>
    </source>
</evidence>
<keyword evidence="8 9" id="KW-0472">Membrane</keyword>
<evidence type="ECO:0000256" key="10">
    <source>
        <dbReference type="SAM" id="MobiDB-lite"/>
    </source>
</evidence>
<dbReference type="InterPro" id="IPR022813">
    <property type="entry name" value="SecD/SecF_arch_bac"/>
</dbReference>
<dbReference type="OrthoDB" id="5240379at2"/>
<keyword evidence="2 9" id="KW-0813">Transport</keyword>
<dbReference type="InterPro" id="IPR048631">
    <property type="entry name" value="SecD_1st"/>
</dbReference>
<name>H5UPF6_9MICO</name>
<protein>
    <recommendedName>
        <fullName evidence="9">Protein translocase subunit SecD</fullName>
    </recommendedName>
</protein>
<accession>H5UPF6</accession>
<feature type="transmembrane region" description="Helical" evidence="9">
    <location>
        <begin position="411"/>
        <end position="431"/>
    </location>
</feature>
<evidence type="ECO:0000256" key="4">
    <source>
        <dbReference type="ARBA" id="ARBA00022692"/>
    </source>
</evidence>
<comment type="caution">
    <text evidence="14">The sequence shown here is derived from an EMBL/GenBank/DDBJ whole genome shotgun (WGS) entry which is preliminary data.</text>
</comment>
<dbReference type="InterPro" id="IPR005791">
    <property type="entry name" value="SecD"/>
</dbReference>
<feature type="transmembrane region" description="Helical" evidence="9">
    <location>
        <begin position="438"/>
        <end position="460"/>
    </location>
</feature>
<dbReference type="GO" id="GO:0005886">
    <property type="term" value="C:plasma membrane"/>
    <property type="evidence" value="ECO:0007669"/>
    <property type="project" value="UniProtKB-SubCell"/>
</dbReference>
<feature type="transmembrane region" description="Helical" evidence="9">
    <location>
        <begin position="517"/>
        <end position="535"/>
    </location>
</feature>
<dbReference type="Pfam" id="PF22599">
    <property type="entry name" value="SecDF_P1_head"/>
    <property type="match status" value="1"/>
</dbReference>
<dbReference type="Gene3D" id="3.30.70.3220">
    <property type="match status" value="1"/>
</dbReference>
<comment type="function">
    <text evidence="9">Part of the Sec protein translocase complex. Interacts with the SecYEG preprotein conducting channel. SecDF uses the proton motive force (PMF) to complete protein translocation after the ATP-dependent function of SecA.</text>
</comment>
<feature type="domain" description="SecDF P1 head subdomain" evidence="13">
    <location>
        <begin position="280"/>
        <end position="391"/>
    </location>
</feature>
<comment type="caution">
    <text evidence="9">Lacks conserved residue(s) required for the propagation of feature annotation.</text>
</comment>
<evidence type="ECO:0000256" key="7">
    <source>
        <dbReference type="ARBA" id="ARBA00023010"/>
    </source>
</evidence>
<dbReference type="InterPro" id="IPR054384">
    <property type="entry name" value="SecDF_P1_head"/>
</dbReference>
<dbReference type="STRING" id="1089455.MOPEL_021_00510"/>
<dbReference type="RefSeq" id="WP_009481512.1">
    <property type="nucleotide sequence ID" value="NZ_BAFE01000020.1"/>
</dbReference>
<evidence type="ECO:0000313" key="14">
    <source>
        <dbReference type="EMBL" id="GAB47614.1"/>
    </source>
</evidence>
<dbReference type="InterPro" id="IPR055344">
    <property type="entry name" value="SecD_SecF_C_bact"/>
</dbReference>
<dbReference type="GO" id="GO:0015450">
    <property type="term" value="F:protein-transporting ATPase activity"/>
    <property type="evidence" value="ECO:0007669"/>
    <property type="project" value="InterPro"/>
</dbReference>
<feature type="domain" description="Protein translocase subunit SecDF P1" evidence="12">
    <location>
        <begin position="70"/>
        <end position="124"/>
    </location>
</feature>
<keyword evidence="3 9" id="KW-1003">Cell membrane</keyword>
<dbReference type="GO" id="GO:0006605">
    <property type="term" value="P:protein targeting"/>
    <property type="evidence" value="ECO:0007669"/>
    <property type="project" value="UniProtKB-UniRule"/>
</dbReference>
<feature type="region of interest" description="Disordered" evidence="10">
    <location>
        <begin position="599"/>
        <end position="635"/>
    </location>
</feature>
<dbReference type="HAMAP" id="MF_01463_B">
    <property type="entry name" value="SecD_B"/>
    <property type="match status" value="1"/>
</dbReference>
<dbReference type="Proteomes" id="UP000004367">
    <property type="component" value="Unassembled WGS sequence"/>
</dbReference>
<evidence type="ECO:0000259" key="11">
    <source>
        <dbReference type="Pfam" id="PF02355"/>
    </source>
</evidence>
<evidence type="ECO:0000256" key="1">
    <source>
        <dbReference type="ARBA" id="ARBA00004651"/>
    </source>
</evidence>
<feature type="transmembrane region" description="Helical" evidence="9">
    <location>
        <begin position="541"/>
        <end position="560"/>
    </location>
</feature>
<evidence type="ECO:0000256" key="8">
    <source>
        <dbReference type="ARBA" id="ARBA00023136"/>
    </source>
</evidence>
<evidence type="ECO:0000313" key="15">
    <source>
        <dbReference type="Proteomes" id="UP000004367"/>
    </source>
</evidence>
<sequence>MANAKSRTSWRTLGVMGAVLLALLLGVFSTVQWGGGQWTPKLGLDLEGGTQMVLAPQVGEGVQINEQQLSQAVDIMRARVDSQGVSEAEVATLGNNVVVAVPGEMSKQQEESLRQSSQMRFRPVLAMLPAEPEPAPTATGTPPGKASPTGKATPNGKATAKASTAPKASATPSPTRTANAVAADALQAHPAAPSPAPTPKPDLLRQPKLEEVAPGLTRITPGERNDPQKLIAYATNEAWLQAPSSLEAIQALDCAKQAKPDPTKEDPDMPVAACDLEGKVKYLLGPSVITGDQLADASSGNMTNQQGQPMPGYQVNLKMKPEARDLYRVVSQHMLGLQEPRNQLATVLDGQVVSAPYFSGVIPDGQAAISGNFTAESAQMLADQLKFGALPMSFSVQSSEQISPTVGGDQLRLGLLAGLIGLGLVVVYFLIQYRVLGLVTTASLAIVALVTYLALVLLGWHYNLRLTLAGVTGAIVAIGTTADSFIVYFERVRDEVREGRAVPSAVETGWARARRTIVISGAVNFLAALVLYLLAASNVRGFAFMLMLTTIIDLLVTFCFTHPMLHVLTDTKFFGEGHRWSGLSAESLGVDRTRYLGRGRVGRPGQARGSGGATAAGTVQDAPHIHTATPKGEQA</sequence>
<evidence type="ECO:0000256" key="9">
    <source>
        <dbReference type="HAMAP-Rule" id="MF_01463"/>
    </source>
</evidence>
<dbReference type="Pfam" id="PF21760">
    <property type="entry name" value="SecD_1st"/>
    <property type="match status" value="1"/>
</dbReference>
<evidence type="ECO:0000259" key="13">
    <source>
        <dbReference type="Pfam" id="PF22599"/>
    </source>
</evidence>
<evidence type="ECO:0000256" key="6">
    <source>
        <dbReference type="ARBA" id="ARBA00022989"/>
    </source>
</evidence>
<keyword evidence="7 9" id="KW-0811">Translocation</keyword>
<reference evidence="14 15" key="1">
    <citation type="submission" date="2012-02" db="EMBL/GenBank/DDBJ databases">
        <title>Whole genome shotgun sequence of Mobilicoccus pelagius NBRC 104925.</title>
        <authorList>
            <person name="Yoshida Y."/>
            <person name="Hosoyama A."/>
            <person name="Tsuchikane K."/>
            <person name="Katsumata H."/>
            <person name="Yamazaki S."/>
            <person name="Fujita N."/>
        </authorList>
    </citation>
    <scope>NUCLEOTIDE SEQUENCE [LARGE SCALE GENOMIC DNA]</scope>
    <source>
        <strain evidence="14 15">NBRC 104925</strain>
    </source>
</reference>
<comment type="similarity">
    <text evidence="9">Belongs to the SecD/SecF family. SecD subfamily.</text>
</comment>
<dbReference type="PANTHER" id="PTHR30081:SF1">
    <property type="entry name" value="PROTEIN TRANSLOCASE SUBUNIT SECD"/>
    <property type="match status" value="1"/>
</dbReference>
<feature type="domain" description="Protein export membrane protein SecD/SecF C-terminal" evidence="11">
    <location>
        <begin position="393"/>
        <end position="568"/>
    </location>
</feature>
<dbReference type="EMBL" id="BAFE01000020">
    <property type="protein sequence ID" value="GAB47614.1"/>
    <property type="molecule type" value="Genomic_DNA"/>
</dbReference>
<dbReference type="Pfam" id="PF02355">
    <property type="entry name" value="SecD_SecF_C"/>
    <property type="match status" value="1"/>
</dbReference>
<evidence type="ECO:0000256" key="5">
    <source>
        <dbReference type="ARBA" id="ARBA00022927"/>
    </source>
</evidence>
<dbReference type="GO" id="GO:0043952">
    <property type="term" value="P:protein transport by the Sec complex"/>
    <property type="evidence" value="ECO:0007669"/>
    <property type="project" value="UniProtKB-UniRule"/>
</dbReference>
<dbReference type="InterPro" id="IPR048634">
    <property type="entry name" value="SecD_SecF_C"/>
</dbReference>
<comment type="subunit">
    <text evidence="9">Forms a complex with SecF. Part of the essential Sec protein translocation apparatus which comprises SecA, SecYEG and auxiliary proteins SecDF. Other proteins may also be involved.</text>
</comment>
<keyword evidence="6 9" id="KW-1133">Transmembrane helix</keyword>
<dbReference type="NCBIfam" id="TIGR00916">
    <property type="entry name" value="2A0604s01"/>
    <property type="match status" value="1"/>
</dbReference>
<dbReference type="SUPFAM" id="SSF82866">
    <property type="entry name" value="Multidrug efflux transporter AcrB transmembrane domain"/>
    <property type="match status" value="1"/>
</dbReference>
<keyword evidence="15" id="KW-1185">Reference proteome</keyword>
<feature type="region of interest" description="Disordered" evidence="10">
    <location>
        <begin position="130"/>
        <end position="178"/>
    </location>
</feature>
<comment type="subcellular location">
    <subcellularLocation>
        <location evidence="1 9">Cell membrane</location>
        <topology evidence="1 9">Multi-pass membrane protein</topology>
    </subcellularLocation>
</comment>
<keyword evidence="4 9" id="KW-0812">Transmembrane</keyword>
<dbReference type="PANTHER" id="PTHR30081">
    <property type="entry name" value="PROTEIN-EXPORT MEMBRANE PROTEIN SEC"/>
    <property type="match status" value="1"/>
</dbReference>
<feature type="compositionally biased region" description="Low complexity" evidence="10">
    <location>
        <begin position="136"/>
        <end position="178"/>
    </location>
</feature>
<dbReference type="NCBIfam" id="TIGR01129">
    <property type="entry name" value="secD"/>
    <property type="match status" value="1"/>
</dbReference>
<proteinExistence type="inferred from homology"/>
<dbReference type="Gene3D" id="3.30.1360.200">
    <property type="match status" value="1"/>
</dbReference>
<evidence type="ECO:0000259" key="12">
    <source>
        <dbReference type="Pfam" id="PF21760"/>
    </source>
</evidence>
<evidence type="ECO:0000256" key="3">
    <source>
        <dbReference type="ARBA" id="ARBA00022475"/>
    </source>
</evidence>
<keyword evidence="5 9" id="KW-0653">Protein transport</keyword>
<dbReference type="GO" id="GO:0065002">
    <property type="term" value="P:intracellular protein transmembrane transport"/>
    <property type="evidence" value="ECO:0007669"/>
    <property type="project" value="UniProtKB-UniRule"/>
</dbReference>
<gene>
    <name evidence="9 14" type="primary">secD</name>
    <name evidence="14" type="ORF">MOPEL_021_00510</name>
</gene>
<feature type="transmembrane region" description="Helical" evidence="9">
    <location>
        <begin position="466"/>
        <end position="489"/>
    </location>
</feature>
<organism evidence="14 15">
    <name type="scientific">Mobilicoccus pelagius NBRC 104925</name>
    <dbReference type="NCBI Taxonomy" id="1089455"/>
    <lineage>
        <taxon>Bacteria</taxon>
        <taxon>Bacillati</taxon>
        <taxon>Actinomycetota</taxon>
        <taxon>Actinomycetes</taxon>
        <taxon>Micrococcales</taxon>
        <taxon>Dermatophilaceae</taxon>
        <taxon>Mobilicoccus</taxon>
    </lineage>
</organism>